<sequence>MIKRFFSYGLELEDSEGFTHDWCTLIPALELAYKTSVHSSSGKTPSILEKGWNLKLPEDTLRKDAIDIHSTASIFKILL</sequence>
<dbReference type="AlphaFoldDB" id="A0A9Q3GZM3"/>
<proteinExistence type="predicted"/>
<accession>A0A9Q3GZM3</accession>
<organism evidence="1 2">
    <name type="scientific">Austropuccinia psidii MF-1</name>
    <dbReference type="NCBI Taxonomy" id="1389203"/>
    <lineage>
        <taxon>Eukaryota</taxon>
        <taxon>Fungi</taxon>
        <taxon>Dikarya</taxon>
        <taxon>Basidiomycota</taxon>
        <taxon>Pucciniomycotina</taxon>
        <taxon>Pucciniomycetes</taxon>
        <taxon>Pucciniales</taxon>
        <taxon>Sphaerophragmiaceae</taxon>
        <taxon>Austropuccinia</taxon>
    </lineage>
</organism>
<gene>
    <name evidence="1" type="ORF">O181_025187</name>
</gene>
<dbReference type="Proteomes" id="UP000765509">
    <property type="component" value="Unassembled WGS sequence"/>
</dbReference>
<dbReference type="EMBL" id="AVOT02008180">
    <property type="protein sequence ID" value="MBW0485472.1"/>
    <property type="molecule type" value="Genomic_DNA"/>
</dbReference>
<evidence type="ECO:0000313" key="1">
    <source>
        <dbReference type="EMBL" id="MBW0485472.1"/>
    </source>
</evidence>
<comment type="caution">
    <text evidence="1">The sequence shown here is derived from an EMBL/GenBank/DDBJ whole genome shotgun (WGS) entry which is preliminary data.</text>
</comment>
<evidence type="ECO:0000313" key="2">
    <source>
        <dbReference type="Proteomes" id="UP000765509"/>
    </source>
</evidence>
<reference evidence="1" key="1">
    <citation type="submission" date="2021-03" db="EMBL/GenBank/DDBJ databases">
        <title>Draft genome sequence of rust myrtle Austropuccinia psidii MF-1, a brazilian biotype.</title>
        <authorList>
            <person name="Quecine M.C."/>
            <person name="Pachon D.M.R."/>
            <person name="Bonatelli M.L."/>
            <person name="Correr F.H."/>
            <person name="Franceschini L.M."/>
            <person name="Leite T.F."/>
            <person name="Margarido G.R.A."/>
            <person name="Almeida C.A."/>
            <person name="Ferrarezi J.A."/>
            <person name="Labate C.A."/>
        </authorList>
    </citation>
    <scope>NUCLEOTIDE SEQUENCE</scope>
    <source>
        <strain evidence="1">MF-1</strain>
    </source>
</reference>
<dbReference type="OrthoDB" id="6769926at2759"/>
<keyword evidence="2" id="KW-1185">Reference proteome</keyword>
<name>A0A9Q3GZM3_9BASI</name>
<protein>
    <submittedName>
        <fullName evidence="1">Uncharacterized protein</fullName>
    </submittedName>
</protein>